<protein>
    <submittedName>
        <fullName evidence="2">AAA family ATPase</fullName>
    </submittedName>
</protein>
<gene>
    <name evidence="2" type="ORF">H6A04_10295</name>
</gene>
<dbReference type="RefSeq" id="WP_204716671.1">
    <property type="nucleotide sequence ID" value="NZ_JACJLT010000155.1"/>
</dbReference>
<organism evidence="2 3">
    <name type="scientific">Fusobacterium mortiferum</name>
    <dbReference type="NCBI Taxonomy" id="850"/>
    <lineage>
        <taxon>Bacteria</taxon>
        <taxon>Fusobacteriati</taxon>
        <taxon>Fusobacteriota</taxon>
        <taxon>Fusobacteriia</taxon>
        <taxon>Fusobacteriales</taxon>
        <taxon>Fusobacteriaceae</taxon>
        <taxon>Fusobacterium</taxon>
    </lineage>
</organism>
<evidence type="ECO:0000313" key="3">
    <source>
        <dbReference type="Proteomes" id="UP000728968"/>
    </source>
</evidence>
<dbReference type="PANTHER" id="PTHR34825">
    <property type="entry name" value="CONSERVED PROTEIN, WITH A WEAK D-GALACTARATE DEHYDRATASE/ALTRONATE HYDROLASE DOMAIN"/>
    <property type="match status" value="1"/>
</dbReference>
<dbReference type="EMBL" id="JACJLT010000155">
    <property type="protein sequence ID" value="MBM6876027.1"/>
    <property type="molecule type" value="Genomic_DNA"/>
</dbReference>
<keyword evidence="3" id="KW-1185">Reference proteome</keyword>
<dbReference type="InterPro" id="IPR018631">
    <property type="entry name" value="AAA-ATPase-like_dom"/>
</dbReference>
<dbReference type="InterPro" id="IPR027417">
    <property type="entry name" value="P-loop_NTPase"/>
</dbReference>
<sequence length="338" mass="39996">MSKQKRLGLGVEDFKKIRTLDYYYIDKTKFIEDILLDGADIKLLCRPRRFGKTLNMSTLRYFFDIENKEENRKLFNGLYIENSPMISEQGKYPVIFFTMKDIRGNNFKEFIEDIELLIISIIKEYQGLKDVCFPEEIQLFENLQFRKASLSELKRALKFITELLYRKYNQQVILLIDEYDYPIITAYEKGYYDEVKDFIKGFYGDVLKTNEYLHMGVLTGIVRVAQAGIFSDLNNIENYTILNKKYSQHFGLLENEVEKALQDYNVSYKLDEVKSWYNGYRFGDSEVYNPLSILKFLSTEELGAYWINTSGNILIKELLKNSDKTVFDGKRVYHKIEK</sequence>
<dbReference type="SUPFAM" id="SSF52540">
    <property type="entry name" value="P-loop containing nucleoside triphosphate hydrolases"/>
    <property type="match status" value="1"/>
</dbReference>
<name>A0ABS2G615_FUSMR</name>
<dbReference type="Proteomes" id="UP000728968">
    <property type="component" value="Unassembled WGS sequence"/>
</dbReference>
<evidence type="ECO:0000259" key="1">
    <source>
        <dbReference type="Pfam" id="PF09820"/>
    </source>
</evidence>
<comment type="caution">
    <text evidence="2">The sequence shown here is derived from an EMBL/GenBank/DDBJ whole genome shotgun (WGS) entry which is preliminary data.</text>
</comment>
<accession>A0ABS2G615</accession>
<feature type="domain" description="AAA-ATPase-like" evidence="1">
    <location>
        <begin position="9"/>
        <end position="230"/>
    </location>
</feature>
<proteinExistence type="predicted"/>
<dbReference type="Pfam" id="PF09820">
    <property type="entry name" value="AAA-ATPase_like"/>
    <property type="match status" value="1"/>
</dbReference>
<evidence type="ECO:0000313" key="2">
    <source>
        <dbReference type="EMBL" id="MBM6876027.1"/>
    </source>
</evidence>
<reference evidence="2 3" key="1">
    <citation type="journal article" date="2021" name="Sci. Rep.">
        <title>The distribution of antibiotic resistance genes in chicken gut microbiota commensals.</title>
        <authorList>
            <person name="Juricova H."/>
            <person name="Matiasovicova J."/>
            <person name="Kubasova T."/>
            <person name="Cejkova D."/>
            <person name="Rychlik I."/>
        </authorList>
    </citation>
    <scope>NUCLEOTIDE SEQUENCE [LARGE SCALE GENOMIC DNA]</scope>
    <source>
        <strain evidence="2 3">An425</strain>
    </source>
</reference>
<dbReference type="PANTHER" id="PTHR34825:SF1">
    <property type="entry name" value="AAA-ATPASE-LIKE DOMAIN-CONTAINING PROTEIN"/>
    <property type="match status" value="1"/>
</dbReference>